<feature type="compositionally biased region" description="Polar residues" evidence="1">
    <location>
        <begin position="1"/>
        <end position="15"/>
    </location>
</feature>
<evidence type="ECO:0000256" key="1">
    <source>
        <dbReference type="SAM" id="MobiDB-lite"/>
    </source>
</evidence>
<comment type="caution">
    <text evidence="2">The sequence shown here is derived from an EMBL/GenBank/DDBJ whole genome shotgun (WGS) entry which is preliminary data.</text>
</comment>
<name>A0ABQ1XMC3_9MICC</name>
<dbReference type="EMBL" id="BMKU01000005">
    <property type="protein sequence ID" value="GGG97787.1"/>
    <property type="molecule type" value="Genomic_DNA"/>
</dbReference>
<gene>
    <name evidence="2" type="ORF">GCM10011577_21460</name>
</gene>
<keyword evidence="3" id="KW-1185">Reference proteome</keyword>
<reference evidence="3" key="1">
    <citation type="journal article" date="2019" name="Int. J. Syst. Evol. Microbiol.">
        <title>The Global Catalogue of Microorganisms (GCM) 10K type strain sequencing project: providing services to taxonomists for standard genome sequencing and annotation.</title>
        <authorList>
            <consortium name="The Broad Institute Genomics Platform"/>
            <consortium name="The Broad Institute Genome Sequencing Center for Infectious Disease"/>
            <person name="Wu L."/>
            <person name="Ma J."/>
        </authorList>
    </citation>
    <scope>NUCLEOTIDE SEQUENCE [LARGE SCALE GENOMIC DNA]</scope>
    <source>
        <strain evidence="3">CGMCC 1.1927</strain>
    </source>
</reference>
<protein>
    <submittedName>
        <fullName evidence="2">Uncharacterized protein</fullName>
    </submittedName>
</protein>
<sequence length="79" mass="8757">MSRVTFQRKLSQAGTENAGECPESYPPVSDRYEYFCEVGVTGHTFGVWPTLRAADHPCDKIPPGSGKPVRRDPVDFDKA</sequence>
<feature type="compositionally biased region" description="Basic and acidic residues" evidence="1">
    <location>
        <begin position="69"/>
        <end position="79"/>
    </location>
</feature>
<feature type="region of interest" description="Disordered" evidence="1">
    <location>
        <begin position="57"/>
        <end position="79"/>
    </location>
</feature>
<evidence type="ECO:0000313" key="3">
    <source>
        <dbReference type="Proteomes" id="UP000596938"/>
    </source>
</evidence>
<accession>A0ABQ1XMC3</accession>
<proteinExistence type="predicted"/>
<evidence type="ECO:0000313" key="2">
    <source>
        <dbReference type="EMBL" id="GGG97787.1"/>
    </source>
</evidence>
<dbReference type="Proteomes" id="UP000596938">
    <property type="component" value="Unassembled WGS sequence"/>
</dbReference>
<feature type="region of interest" description="Disordered" evidence="1">
    <location>
        <begin position="1"/>
        <end position="25"/>
    </location>
</feature>
<organism evidence="2 3">
    <name type="scientific">Pseudarthrobacter polychromogenes</name>
    <dbReference type="NCBI Taxonomy" id="1676"/>
    <lineage>
        <taxon>Bacteria</taxon>
        <taxon>Bacillati</taxon>
        <taxon>Actinomycetota</taxon>
        <taxon>Actinomycetes</taxon>
        <taxon>Micrococcales</taxon>
        <taxon>Micrococcaceae</taxon>
        <taxon>Pseudarthrobacter</taxon>
    </lineage>
</organism>